<name>A0A0V0TKY4_9BILA</name>
<organism evidence="1 2">
    <name type="scientific">Trichinella murrelli</name>
    <dbReference type="NCBI Taxonomy" id="144512"/>
    <lineage>
        <taxon>Eukaryota</taxon>
        <taxon>Metazoa</taxon>
        <taxon>Ecdysozoa</taxon>
        <taxon>Nematoda</taxon>
        <taxon>Enoplea</taxon>
        <taxon>Dorylaimia</taxon>
        <taxon>Trichinellida</taxon>
        <taxon>Trichinellidae</taxon>
        <taxon>Trichinella</taxon>
    </lineage>
</organism>
<comment type="caution">
    <text evidence="1">The sequence shown here is derived from an EMBL/GenBank/DDBJ whole genome shotgun (WGS) entry which is preliminary data.</text>
</comment>
<dbReference type="EMBL" id="JYDJ01000226">
    <property type="protein sequence ID" value="KRX39652.1"/>
    <property type="molecule type" value="Genomic_DNA"/>
</dbReference>
<proteinExistence type="predicted"/>
<dbReference type="Proteomes" id="UP000055048">
    <property type="component" value="Unassembled WGS sequence"/>
</dbReference>
<evidence type="ECO:0000313" key="2">
    <source>
        <dbReference type="Proteomes" id="UP000055048"/>
    </source>
</evidence>
<reference evidence="1 2" key="1">
    <citation type="submission" date="2015-01" db="EMBL/GenBank/DDBJ databases">
        <title>Evolution of Trichinella species and genotypes.</title>
        <authorList>
            <person name="Korhonen P.K."/>
            <person name="Edoardo P."/>
            <person name="Giuseppe L.R."/>
            <person name="Gasser R.B."/>
        </authorList>
    </citation>
    <scope>NUCLEOTIDE SEQUENCE [LARGE SCALE GENOMIC DNA]</scope>
    <source>
        <strain evidence="1">ISS417</strain>
    </source>
</reference>
<dbReference type="AlphaFoldDB" id="A0A0V0TKY4"/>
<gene>
    <name evidence="1" type="ORF">T05_13300</name>
</gene>
<keyword evidence="2" id="KW-1185">Reference proteome</keyword>
<feature type="non-terminal residue" evidence="1">
    <location>
        <position position="118"/>
    </location>
</feature>
<protein>
    <submittedName>
        <fullName evidence="1">Uncharacterized protein</fullName>
    </submittedName>
</protein>
<evidence type="ECO:0000313" key="1">
    <source>
        <dbReference type="EMBL" id="KRX39652.1"/>
    </source>
</evidence>
<dbReference type="OrthoDB" id="5930094at2759"/>
<accession>A0A0V0TKY4</accession>
<sequence length="118" mass="13837">MNALLIFCNYLSFLYAKIFYHLQRSSISRHGCPAFHQQAISSILNNFIDKLSVYFISANESLLDVRNNIIADDVVQHQNKRRFQRKPDKQHHLYSVWPITLYNSSKYVSPNDGKLTIF</sequence>